<proteinExistence type="inferred from homology"/>
<evidence type="ECO:0000259" key="9">
    <source>
        <dbReference type="Pfam" id="PF00501"/>
    </source>
</evidence>
<dbReference type="KEGG" id="bgt:106055372"/>
<evidence type="ECO:0000259" key="10">
    <source>
        <dbReference type="Pfam" id="PF13193"/>
    </source>
</evidence>
<dbReference type="Gene3D" id="3.30.300.30">
    <property type="match status" value="1"/>
</dbReference>
<dbReference type="AlphaFoldDB" id="A0A9U8DZZ1"/>
<dbReference type="SUPFAM" id="SSF56801">
    <property type="entry name" value="Acetyl-CoA synthetase-like"/>
    <property type="match status" value="1"/>
</dbReference>
<evidence type="ECO:0000313" key="12">
    <source>
        <dbReference type="RefSeq" id="XP_013067049.2"/>
    </source>
</evidence>
<feature type="domain" description="AMP-dependent synthetase/ligase" evidence="9">
    <location>
        <begin position="73"/>
        <end position="435"/>
    </location>
</feature>
<evidence type="ECO:0000256" key="4">
    <source>
        <dbReference type="ARBA" id="ARBA00022741"/>
    </source>
</evidence>
<evidence type="ECO:0000313" key="11">
    <source>
        <dbReference type="Proteomes" id="UP001165740"/>
    </source>
</evidence>
<dbReference type="InterPro" id="IPR042099">
    <property type="entry name" value="ANL_N_sf"/>
</dbReference>
<protein>
    <recommendedName>
        <fullName evidence="3">Luciferin 4-monooxygenase</fullName>
        <ecNumber evidence="2">1.13.12.7</ecNumber>
    </recommendedName>
</protein>
<reference evidence="12 13" key="1">
    <citation type="submission" date="2025-04" db="UniProtKB">
        <authorList>
            <consortium name="RefSeq"/>
        </authorList>
    </citation>
    <scope>IDENTIFICATION</scope>
</reference>
<dbReference type="InterPro" id="IPR000873">
    <property type="entry name" value="AMP-dep_synth/lig_dom"/>
</dbReference>
<dbReference type="PANTHER" id="PTHR24096">
    <property type="entry name" value="LONG-CHAIN-FATTY-ACID--COA LIGASE"/>
    <property type="match status" value="1"/>
</dbReference>
<keyword evidence="4" id="KW-0547">Nucleotide-binding</keyword>
<dbReference type="GO" id="GO:0008218">
    <property type="term" value="P:bioluminescence"/>
    <property type="evidence" value="ECO:0007669"/>
    <property type="project" value="UniProtKB-KW"/>
</dbReference>
<evidence type="ECO:0000313" key="14">
    <source>
        <dbReference type="RefSeq" id="XP_013067051.2"/>
    </source>
</evidence>
<evidence type="ECO:0000313" key="13">
    <source>
        <dbReference type="RefSeq" id="XP_013067050.2"/>
    </source>
</evidence>
<comment type="similarity">
    <text evidence="1">Belongs to the ATP-dependent AMP-binding enzyme family.</text>
</comment>
<evidence type="ECO:0000256" key="3">
    <source>
        <dbReference type="ARBA" id="ARBA00019043"/>
    </source>
</evidence>
<dbReference type="Pfam" id="PF13193">
    <property type="entry name" value="AMP-binding_C"/>
    <property type="match status" value="1"/>
</dbReference>
<keyword evidence="11" id="KW-1185">Reference proteome</keyword>
<dbReference type="Proteomes" id="UP001165740">
    <property type="component" value="Chromosome 3"/>
</dbReference>
<comment type="catalytic activity">
    <reaction evidence="8">
        <text>firefly D-luciferin + ATP + O2 = firefly oxyluciferin + hnu + AMP + CO2 + diphosphate</text>
        <dbReference type="Rhea" id="RHEA:10732"/>
        <dbReference type="ChEBI" id="CHEBI:15379"/>
        <dbReference type="ChEBI" id="CHEBI:16526"/>
        <dbReference type="ChEBI" id="CHEBI:16792"/>
        <dbReference type="ChEBI" id="CHEBI:30212"/>
        <dbReference type="ChEBI" id="CHEBI:30616"/>
        <dbReference type="ChEBI" id="CHEBI:33019"/>
        <dbReference type="ChEBI" id="CHEBI:58038"/>
        <dbReference type="ChEBI" id="CHEBI:456215"/>
        <dbReference type="EC" id="1.13.12.7"/>
    </reaction>
</comment>
<dbReference type="InterPro" id="IPR020845">
    <property type="entry name" value="AMP-binding_CS"/>
</dbReference>
<dbReference type="InterPro" id="IPR025110">
    <property type="entry name" value="AMP-bd_C"/>
</dbReference>
<dbReference type="GO" id="GO:0016405">
    <property type="term" value="F:CoA-ligase activity"/>
    <property type="evidence" value="ECO:0007669"/>
    <property type="project" value="TreeGrafter"/>
</dbReference>
<dbReference type="GeneID" id="106055372"/>
<dbReference type="PANTHER" id="PTHR24096:SF422">
    <property type="entry name" value="BCDNA.GH02901"/>
    <property type="match status" value="1"/>
</dbReference>
<gene>
    <name evidence="12 13 14" type="primary">LOC106055372</name>
</gene>
<accession>A0A9U8DZZ1</accession>
<evidence type="ECO:0000256" key="5">
    <source>
        <dbReference type="ARBA" id="ARBA00022840"/>
    </source>
</evidence>
<dbReference type="PROSITE" id="PS00455">
    <property type="entry name" value="AMP_BINDING"/>
    <property type="match status" value="1"/>
</dbReference>
<dbReference type="GO" id="GO:0005524">
    <property type="term" value="F:ATP binding"/>
    <property type="evidence" value="ECO:0007669"/>
    <property type="project" value="UniProtKB-KW"/>
</dbReference>
<keyword evidence="6" id="KW-0455">Luminescence</keyword>
<dbReference type="RefSeq" id="XP_013067051.2">
    <property type="nucleotide sequence ID" value="XM_013211597.2"/>
</dbReference>
<sequence>MFKQLQRLLVQSYVNSQSLLARSPCACVLSQQISSSTCHMAAQPTVTPDNTLQSHIPDIKIPTNVPFHQYLFEKCDLFKDQTAVDEFLTGRKYTYQQLKEKSIKVARGLYNMGYRKGDVVLAFSPNHIDYTVLMLACSTIGVWFSAANPAYTAEELSCQISHSECKAIFTIPFFAGTVKSALDIKSHPHKVKDLFVFGEAQGYQPFDTLLSGDGTTCPDVDIDPVKDVFILPYSSGTTGMPKGVMLTHYNCLANVLQALTSIHVSTEDRALGLLPLYHIYGMTAVQFSVLFSGAAITFLPKFEPETFLKCLQGKKITVAQLVPPLIIFLAKHPVVSAFNLTSLQKVVSGAAPLGAEVTIEFTKRFTHGVTINQGYGLTETSPVTNVDVTGTPGSIGNLVANTQGKIVDLVTNKTLGVGEVGEYCVKGPQIMSGYFKDKQATDHMIEPDGWLHTGDIGYASPEGLVFIKDRLKELIKYKGSQVPPAELEALLLGHPDVQDVAVLGVPDEQCGELPKAFVVKKPGSKVREEELVKYVEDKVAHTKRLRGGVLFINEIPKNPSGKILRRIMRDQYIKS</sequence>
<dbReference type="InterPro" id="IPR045851">
    <property type="entry name" value="AMP-bd_C_sf"/>
</dbReference>
<evidence type="ECO:0000256" key="7">
    <source>
        <dbReference type="ARBA" id="ARBA00023262"/>
    </source>
</evidence>
<feature type="domain" description="AMP-binding enzyme C-terminal" evidence="10">
    <location>
        <begin position="486"/>
        <end position="562"/>
    </location>
</feature>
<evidence type="ECO:0000256" key="6">
    <source>
        <dbReference type="ARBA" id="ARBA00023223"/>
    </source>
</evidence>
<dbReference type="RefSeq" id="XP_013067050.2">
    <property type="nucleotide sequence ID" value="XM_013211596.2"/>
</dbReference>
<dbReference type="FunFam" id="3.40.50.12780:FF:000003">
    <property type="entry name" value="Long-chain-fatty-acid--CoA ligase FadD"/>
    <property type="match status" value="1"/>
</dbReference>
<dbReference type="EC" id="1.13.12.7" evidence="2"/>
<dbReference type="CDD" id="cd05911">
    <property type="entry name" value="Firefly_Luc_like"/>
    <property type="match status" value="1"/>
</dbReference>
<name>A0A9U8DZZ1_BIOGL</name>
<dbReference type="FunFam" id="3.30.300.30:FF:000007">
    <property type="entry name" value="4-coumarate--CoA ligase 2"/>
    <property type="match status" value="1"/>
</dbReference>
<dbReference type="RefSeq" id="XP_013067049.2">
    <property type="nucleotide sequence ID" value="XM_013211595.2"/>
</dbReference>
<dbReference type="Gene3D" id="3.40.50.12780">
    <property type="entry name" value="N-terminal domain of ligase-like"/>
    <property type="match status" value="1"/>
</dbReference>
<evidence type="ECO:0000256" key="2">
    <source>
        <dbReference type="ARBA" id="ARBA00012532"/>
    </source>
</evidence>
<evidence type="ECO:0000256" key="8">
    <source>
        <dbReference type="ARBA" id="ARBA00048497"/>
    </source>
</evidence>
<dbReference type="OMA" id="HWVNIST"/>
<organism evidence="11 14">
    <name type="scientific">Biomphalaria glabrata</name>
    <name type="common">Bloodfluke planorb</name>
    <name type="synonym">Freshwater snail</name>
    <dbReference type="NCBI Taxonomy" id="6526"/>
    <lineage>
        <taxon>Eukaryota</taxon>
        <taxon>Metazoa</taxon>
        <taxon>Spiralia</taxon>
        <taxon>Lophotrochozoa</taxon>
        <taxon>Mollusca</taxon>
        <taxon>Gastropoda</taxon>
        <taxon>Heterobranchia</taxon>
        <taxon>Euthyneura</taxon>
        <taxon>Panpulmonata</taxon>
        <taxon>Hygrophila</taxon>
        <taxon>Lymnaeoidea</taxon>
        <taxon>Planorbidae</taxon>
        <taxon>Biomphalaria</taxon>
    </lineage>
</organism>
<dbReference type="Pfam" id="PF00501">
    <property type="entry name" value="AMP-binding"/>
    <property type="match status" value="1"/>
</dbReference>
<keyword evidence="7" id="KW-0599">Photoprotein</keyword>
<keyword evidence="5" id="KW-0067">ATP-binding</keyword>
<dbReference type="OrthoDB" id="10253869at2759"/>
<evidence type="ECO:0000256" key="1">
    <source>
        <dbReference type="ARBA" id="ARBA00006432"/>
    </source>
</evidence>